<dbReference type="AlphaFoldDB" id="A0A438I386"/>
<protein>
    <submittedName>
        <fullName evidence="2">Uncharacterized protein</fullName>
    </submittedName>
</protein>
<feature type="compositionally biased region" description="Basic residues" evidence="1">
    <location>
        <begin position="433"/>
        <end position="446"/>
    </location>
</feature>
<evidence type="ECO:0000313" key="2">
    <source>
        <dbReference type="EMBL" id="RVW91142.1"/>
    </source>
</evidence>
<feature type="region of interest" description="Disordered" evidence="1">
    <location>
        <begin position="534"/>
        <end position="584"/>
    </location>
</feature>
<evidence type="ECO:0000256" key="1">
    <source>
        <dbReference type="SAM" id="MobiDB-lite"/>
    </source>
</evidence>
<feature type="compositionally biased region" description="Basic and acidic residues" evidence="1">
    <location>
        <begin position="403"/>
        <end position="416"/>
    </location>
</feature>
<reference evidence="2 3" key="1">
    <citation type="journal article" date="2018" name="PLoS Genet.">
        <title>Population sequencing reveals clonal diversity and ancestral inbreeding in the grapevine cultivar Chardonnay.</title>
        <authorList>
            <person name="Roach M.J."/>
            <person name="Johnson D.L."/>
            <person name="Bohlmann J."/>
            <person name="van Vuuren H.J."/>
            <person name="Jones S.J."/>
            <person name="Pretorius I.S."/>
            <person name="Schmidt S.A."/>
            <person name="Borneman A.R."/>
        </authorList>
    </citation>
    <scope>NUCLEOTIDE SEQUENCE [LARGE SCALE GENOMIC DNA]</scope>
    <source>
        <strain evidence="3">cv. Chardonnay</strain>
        <tissue evidence="2">Leaf</tissue>
    </source>
</reference>
<feature type="compositionally biased region" description="Pro residues" evidence="1">
    <location>
        <begin position="451"/>
        <end position="460"/>
    </location>
</feature>
<name>A0A438I386_VITVI</name>
<gene>
    <name evidence="2" type="ORF">CK203_031750</name>
</gene>
<organism evidence="2 3">
    <name type="scientific">Vitis vinifera</name>
    <name type="common">Grape</name>
    <dbReference type="NCBI Taxonomy" id="29760"/>
    <lineage>
        <taxon>Eukaryota</taxon>
        <taxon>Viridiplantae</taxon>
        <taxon>Streptophyta</taxon>
        <taxon>Embryophyta</taxon>
        <taxon>Tracheophyta</taxon>
        <taxon>Spermatophyta</taxon>
        <taxon>Magnoliopsida</taxon>
        <taxon>eudicotyledons</taxon>
        <taxon>Gunneridae</taxon>
        <taxon>Pentapetalae</taxon>
        <taxon>rosids</taxon>
        <taxon>Vitales</taxon>
        <taxon>Vitaceae</taxon>
        <taxon>Viteae</taxon>
        <taxon>Vitis</taxon>
    </lineage>
</organism>
<proteinExistence type="predicted"/>
<evidence type="ECO:0000313" key="3">
    <source>
        <dbReference type="Proteomes" id="UP000288805"/>
    </source>
</evidence>
<dbReference type="EMBL" id="QGNW01000148">
    <property type="protein sequence ID" value="RVW91142.1"/>
    <property type="molecule type" value="Genomic_DNA"/>
</dbReference>
<comment type="caution">
    <text evidence="2">The sequence shown here is derived from an EMBL/GenBank/DDBJ whole genome shotgun (WGS) entry which is preliminary data.</text>
</comment>
<sequence length="584" mass="64553">MVEAMSESTQRPVVVDRWIDARSQLIKVLDSAVVPTKDVRTGCPDAPSDGFVMGRGPWLVVVIASDAFMESVRMPVLCKRRLIFLDAVRIGEAHHAYPKGNPDDAGPDDNTCHVVLFGFVFAVKNGYKKTASSSRASEGRGKAIDKLDAKEFRERFCIPDNVTVELLDGRVLVPSEKAEEKTMIFSKEQFNVGLRFPLPPLFKEFLHFTKIPPVFIHPNIVRVLMGCSIINMLYNLDLTLLKVFFVYSLRKVKNDVFSMSAHLPSLQLVTELPDSTKGGATGHVVVRGAWAGLLEHPARPFTPNYSLVVPGPELRGHLVDWVEKASFGCLSKLFEIDAKERQCNTLLTARNLAAVVREPREYVINILPRKMPKEVVLGEHYTVKDFPIYEALKEADAKKRRLLLEDREKKKNEGTLRKAPGQKGDADSPPKKNPVKRRKLVKKHGKDAKEPTPPLEFTPPPIIHEAEVMIEEPVNAAPHFISSGSGHLAGLNHSSTSLTAVARLANLAEEAASVNHPDSRNPDADAVDAVCGTPTEEVGVESQSQPSDDPDRLALVLVTGPPSKKPRSVRNPRSGLHGQLQERQ</sequence>
<accession>A0A438I386</accession>
<dbReference type="Proteomes" id="UP000288805">
    <property type="component" value="Unassembled WGS sequence"/>
</dbReference>
<feature type="region of interest" description="Disordered" evidence="1">
    <location>
        <begin position="403"/>
        <end position="460"/>
    </location>
</feature>